<feature type="compositionally biased region" description="Basic and acidic residues" evidence="1">
    <location>
        <begin position="666"/>
        <end position="682"/>
    </location>
</feature>
<feature type="compositionally biased region" description="Low complexity" evidence="1">
    <location>
        <begin position="99"/>
        <end position="109"/>
    </location>
</feature>
<feature type="region of interest" description="Disordered" evidence="1">
    <location>
        <begin position="199"/>
        <end position="227"/>
    </location>
</feature>
<proteinExistence type="predicted"/>
<feature type="region of interest" description="Disordered" evidence="1">
    <location>
        <begin position="320"/>
        <end position="424"/>
    </location>
</feature>
<evidence type="ECO:0000256" key="1">
    <source>
        <dbReference type="SAM" id="MobiDB-lite"/>
    </source>
</evidence>
<feature type="compositionally biased region" description="Low complexity" evidence="1">
    <location>
        <begin position="373"/>
        <end position="394"/>
    </location>
</feature>
<sequence>MTHQGDQNTQLRFSSRPAMETYPRWHYESKTYLSDHDWRVEKGSSAVMEFVASGRSKVPAVRKAKKGNALAFSDKPEADCLDEYDFTVFKVSKRGSGGASKSSADESGGWWQQRATGPSSNPHNLRKGKTICVHGETIYGAVERRAVKEQKEEEIASMGGGGVAREGELFNVRGPPMRPRAKEDREAVEKLRAAALMPSRPSTYVDTSAKKDAAEPSAGPGPPKPAWISSTLLEDALEHSSPGAYNALRYVERRHRKFALAQSVAKLNHKMSAKRERRKSEDKRLEPLRRTIDGLEKRQGVLERENQELQGLVRELHSVIEEHKRAARQKQREPTRKKHPPADRQRPSGGSRVASSKPSFSSVQTRKTRGARRAASPSPVRSQPRRPSTSPQGSARKQKRTQWRQPGMTAKQRAMSERTQAFQQAMSAITAGGEGTGNVEKTLEAFARAQAEQELREASGGDGSPTVAAKDSLLEGLDKKLREVGASFLRHEGKDAGEDVSGSDEYGGVAAKAKEAPGSKSGKVVVVPTMEARAGQPEGPMDDHLRGDLMQAVQRELQKQIGGPVAAVEEARPSTQGAQGDAIRAFMEDTNRKLMDISRHLADLQKAKNEGSKAIKAADVQEEERVVISRPRQRIFAGPSRDDRQAASSPKSVGAMRPPLLAEGAGKAEDGTSSSAREEPKHLVVGPDHAVRLVADRRLDLPKLSALSVRNIEEGRQEYLRRQRQSDEFVYANSASEEFDPVKIAENLADLIIDDLVDDSARELSEVMDSICDNIFQREFGQR</sequence>
<feature type="compositionally biased region" description="Basic and acidic residues" evidence="1">
    <location>
        <begin position="320"/>
        <end position="346"/>
    </location>
</feature>
<reference evidence="2 3" key="1">
    <citation type="submission" date="2024-03" db="EMBL/GenBank/DDBJ databases">
        <title>Complete genome sequence of the green alga Chloropicon roscoffensis RCC1871.</title>
        <authorList>
            <person name="Lemieux C."/>
            <person name="Pombert J.-F."/>
            <person name="Otis C."/>
            <person name="Turmel M."/>
        </authorList>
    </citation>
    <scope>NUCLEOTIDE SEQUENCE [LARGE SCALE GENOMIC DNA]</scope>
    <source>
        <strain evidence="2 3">RCC1871</strain>
    </source>
</reference>
<evidence type="ECO:0000313" key="3">
    <source>
        <dbReference type="Proteomes" id="UP001472866"/>
    </source>
</evidence>
<feature type="compositionally biased region" description="Polar residues" evidence="1">
    <location>
        <begin position="113"/>
        <end position="123"/>
    </location>
</feature>
<dbReference type="EMBL" id="CP151506">
    <property type="protein sequence ID" value="WZN62961.1"/>
    <property type="molecule type" value="Genomic_DNA"/>
</dbReference>
<dbReference type="AlphaFoldDB" id="A0AAX4PA94"/>
<accession>A0AAX4PA94</accession>
<feature type="compositionally biased region" description="Basic and acidic residues" evidence="1">
    <location>
        <begin position="278"/>
        <end position="306"/>
    </location>
</feature>
<dbReference type="Proteomes" id="UP001472866">
    <property type="component" value="Chromosome 06"/>
</dbReference>
<feature type="compositionally biased region" description="Basic residues" evidence="1">
    <location>
        <begin position="268"/>
        <end position="277"/>
    </location>
</feature>
<feature type="region of interest" description="Disordered" evidence="1">
    <location>
        <begin position="621"/>
        <end position="683"/>
    </location>
</feature>
<feature type="region of interest" description="Disordered" evidence="1">
    <location>
        <begin position="492"/>
        <end position="524"/>
    </location>
</feature>
<evidence type="ECO:0000313" key="2">
    <source>
        <dbReference type="EMBL" id="WZN62961.1"/>
    </source>
</evidence>
<feature type="compositionally biased region" description="Polar residues" evidence="1">
    <location>
        <begin position="353"/>
        <end position="365"/>
    </location>
</feature>
<name>A0AAX4PA94_9CHLO</name>
<gene>
    <name evidence="2" type="ORF">HKI87_06g45060</name>
</gene>
<feature type="region of interest" description="Disordered" evidence="1">
    <location>
        <begin position="93"/>
        <end position="127"/>
    </location>
</feature>
<keyword evidence="3" id="KW-1185">Reference proteome</keyword>
<organism evidence="2 3">
    <name type="scientific">Chloropicon roscoffensis</name>
    <dbReference type="NCBI Taxonomy" id="1461544"/>
    <lineage>
        <taxon>Eukaryota</taxon>
        <taxon>Viridiplantae</taxon>
        <taxon>Chlorophyta</taxon>
        <taxon>Chloropicophyceae</taxon>
        <taxon>Chloropicales</taxon>
        <taxon>Chloropicaceae</taxon>
        <taxon>Chloropicon</taxon>
    </lineage>
</organism>
<feature type="region of interest" description="Disordered" evidence="1">
    <location>
        <begin position="268"/>
        <end position="306"/>
    </location>
</feature>
<protein>
    <submittedName>
        <fullName evidence="2">Uncharacterized protein</fullName>
    </submittedName>
</protein>